<keyword evidence="5" id="KW-0325">Glycoprotein</keyword>
<sequence>MRCTQGFILLAAFALVSTITADELPQQTKEDNIFQRTFQRLHQEPPPPESTSRNRANIEYLEIEQKLDNFNESETRTWQMRYISNDEFYQEGSPFFIFVGGEWEISTGYVTGGHLYDLAKEHNGYLFYTEHRYYGQSLPTSNMDNENIQYLGVRQALADLAHFIEHMRETIPGASQSKVIIAGGSYSATMVTWFKKLYPELATGAWASSAPLFAKVNFVEYKEITGQSIRLVAGEQCYNRIQNGIAKMEELFANKRGAEVKAILKLCDAFDEYNDLDLWTLFSEISDIFAGVVQTHNTGQIESVCNKIMEGEDDISGVAGYLLTQFNSNTCNLLTYKAIIASMMDSTFDNNIMRQWIYQTCNEFGWYQTSGSRQQPFGTKFPVTLYTQMCADIYGERFTNEFIYNQVQATNELFGGLAPNVENVYFTHGQLDPWRAMGIQNETQATILPLYAHCKDFGSISDRDSNEMRASKEKFAQLVRQWISADSDVDSVANNKAKSFLNKLRN</sequence>
<dbReference type="Pfam" id="PF05577">
    <property type="entry name" value="Peptidase_S28"/>
    <property type="match status" value="1"/>
</dbReference>
<keyword evidence="3 6" id="KW-0732">Signal</keyword>
<feature type="chain" id="PRO_5004908976" evidence="6">
    <location>
        <begin position="22"/>
        <end position="506"/>
    </location>
</feature>
<keyword evidence="4" id="KW-0378">Hydrolase</keyword>
<dbReference type="PANTHER" id="PTHR11010:SF5">
    <property type="entry name" value="RE36938P-RELATED"/>
    <property type="match status" value="1"/>
</dbReference>
<dbReference type="GeneID" id="101459895"/>
<dbReference type="AlphaFoldDB" id="W8C9H7"/>
<feature type="signal peptide" evidence="6">
    <location>
        <begin position="1"/>
        <end position="21"/>
    </location>
</feature>
<dbReference type="Gene3D" id="3.40.50.1820">
    <property type="entry name" value="alpha/beta hydrolase"/>
    <property type="match status" value="1"/>
</dbReference>
<dbReference type="MEROPS" id="S28.A07"/>
<evidence type="ECO:0000256" key="2">
    <source>
        <dbReference type="ARBA" id="ARBA00022670"/>
    </source>
</evidence>
<protein>
    <submittedName>
        <fullName evidence="7">Putative serine protease K12H4.7</fullName>
    </submittedName>
</protein>
<accession>W8C9H7</accession>
<dbReference type="InterPro" id="IPR008758">
    <property type="entry name" value="Peptidase_S28"/>
</dbReference>
<evidence type="ECO:0000256" key="1">
    <source>
        <dbReference type="ARBA" id="ARBA00011079"/>
    </source>
</evidence>
<reference evidence="7" key="2">
    <citation type="journal article" date="2014" name="BMC Genomics">
        <title>A genomic perspective to assessing quality of mass-reared SIT flies used in Mediterranean fruit fly (Ceratitis capitata) eradication in California.</title>
        <authorList>
            <person name="Calla B."/>
            <person name="Hall B."/>
            <person name="Hou S."/>
            <person name="Geib S.M."/>
        </authorList>
    </citation>
    <scope>NUCLEOTIDE SEQUENCE</scope>
</reference>
<proteinExistence type="evidence at transcript level"/>
<dbReference type="Gene3D" id="1.20.120.980">
    <property type="entry name" value="Serine carboxypeptidase S28, SKS domain"/>
    <property type="match status" value="1"/>
</dbReference>
<dbReference type="OrthoDB" id="1735038at2759"/>
<evidence type="ECO:0000313" key="7">
    <source>
        <dbReference type="EMBL" id="JAB99914.1"/>
    </source>
</evidence>
<dbReference type="GO" id="GO:0008239">
    <property type="term" value="F:dipeptidyl-peptidase activity"/>
    <property type="evidence" value="ECO:0007669"/>
    <property type="project" value="TreeGrafter"/>
</dbReference>
<dbReference type="SUPFAM" id="SSF53474">
    <property type="entry name" value="alpha/beta-Hydrolases"/>
    <property type="match status" value="1"/>
</dbReference>
<reference evidence="7" key="1">
    <citation type="submission" date="2013-07" db="EMBL/GenBank/DDBJ databases">
        <authorList>
            <person name="Geib S."/>
        </authorList>
    </citation>
    <scope>NUCLEOTIDE SEQUENCE</scope>
</reference>
<evidence type="ECO:0000256" key="6">
    <source>
        <dbReference type="SAM" id="SignalP"/>
    </source>
</evidence>
<gene>
    <name evidence="7" type="primary">YM67</name>
</gene>
<dbReference type="GO" id="GO:0006508">
    <property type="term" value="P:proteolysis"/>
    <property type="evidence" value="ECO:0007669"/>
    <property type="project" value="UniProtKB-KW"/>
</dbReference>
<name>W8C9H7_CERCA</name>
<dbReference type="GO" id="GO:0070008">
    <property type="term" value="F:serine-type exopeptidase activity"/>
    <property type="evidence" value="ECO:0007669"/>
    <property type="project" value="InterPro"/>
</dbReference>
<evidence type="ECO:0000256" key="4">
    <source>
        <dbReference type="ARBA" id="ARBA00022801"/>
    </source>
</evidence>
<dbReference type="KEGG" id="ccat:101459895"/>
<organism evidence="7">
    <name type="scientific">Ceratitis capitata</name>
    <name type="common">Mediterranean fruit fly</name>
    <name type="synonym">Tephritis capitata</name>
    <dbReference type="NCBI Taxonomy" id="7213"/>
    <lineage>
        <taxon>Eukaryota</taxon>
        <taxon>Metazoa</taxon>
        <taxon>Ecdysozoa</taxon>
        <taxon>Arthropoda</taxon>
        <taxon>Hexapoda</taxon>
        <taxon>Insecta</taxon>
        <taxon>Pterygota</taxon>
        <taxon>Neoptera</taxon>
        <taxon>Endopterygota</taxon>
        <taxon>Diptera</taxon>
        <taxon>Brachycera</taxon>
        <taxon>Muscomorpha</taxon>
        <taxon>Tephritoidea</taxon>
        <taxon>Tephritidae</taxon>
        <taxon>Ceratitis</taxon>
        <taxon>Ceratitis</taxon>
    </lineage>
</organism>
<comment type="similarity">
    <text evidence="1">Belongs to the peptidase S28 family.</text>
</comment>
<keyword evidence="2 7" id="KW-0645">Protease</keyword>
<dbReference type="EMBL" id="GAMC01006641">
    <property type="protein sequence ID" value="JAB99914.1"/>
    <property type="molecule type" value="mRNA"/>
</dbReference>
<dbReference type="InterPro" id="IPR029058">
    <property type="entry name" value="AB_hydrolase_fold"/>
</dbReference>
<dbReference type="PANTHER" id="PTHR11010">
    <property type="entry name" value="PROTEASE S28 PRO-X CARBOXYPEPTIDASE-RELATED"/>
    <property type="match status" value="1"/>
</dbReference>
<evidence type="ECO:0000256" key="5">
    <source>
        <dbReference type="ARBA" id="ARBA00023180"/>
    </source>
</evidence>
<evidence type="ECO:0000256" key="3">
    <source>
        <dbReference type="ARBA" id="ARBA00022729"/>
    </source>
</evidence>
<dbReference type="InterPro" id="IPR042269">
    <property type="entry name" value="Ser_carbopepase_S28_SKS"/>
</dbReference>